<evidence type="ECO:0000313" key="2">
    <source>
        <dbReference type="EMBL" id="CAD8724892.1"/>
    </source>
</evidence>
<accession>A0A7S0T480</accession>
<dbReference type="PANTHER" id="PTHR10857">
    <property type="entry name" value="COPINE"/>
    <property type="match status" value="1"/>
</dbReference>
<protein>
    <recommendedName>
        <fullName evidence="1">C2 domain-containing protein</fullName>
    </recommendedName>
</protein>
<evidence type="ECO:0000259" key="1">
    <source>
        <dbReference type="PROSITE" id="PS50004"/>
    </source>
</evidence>
<dbReference type="PROSITE" id="PS50004">
    <property type="entry name" value="C2"/>
    <property type="match status" value="1"/>
</dbReference>
<dbReference type="CDD" id="cd04048">
    <property type="entry name" value="C2A_Copine"/>
    <property type="match status" value="1"/>
</dbReference>
<dbReference type="EMBL" id="HBFE01001404">
    <property type="protein sequence ID" value="CAD8724892.1"/>
    <property type="molecule type" value="Transcribed_RNA"/>
</dbReference>
<dbReference type="GO" id="GO:0005544">
    <property type="term" value="F:calcium-dependent phospholipid binding"/>
    <property type="evidence" value="ECO:0007669"/>
    <property type="project" value="InterPro"/>
</dbReference>
<dbReference type="AlphaFoldDB" id="A0A7S0T480"/>
<gene>
    <name evidence="2" type="ORF">EMAD1354_LOCUS969</name>
</gene>
<dbReference type="InterPro" id="IPR045052">
    <property type="entry name" value="Copine"/>
</dbReference>
<dbReference type="Gene3D" id="2.60.40.150">
    <property type="entry name" value="C2 domain"/>
    <property type="match status" value="1"/>
</dbReference>
<dbReference type="InterPro" id="IPR000008">
    <property type="entry name" value="C2_dom"/>
</dbReference>
<organism evidence="2">
    <name type="scientific">Erythrolobus madagascarensis</name>
    <dbReference type="NCBI Taxonomy" id="708628"/>
    <lineage>
        <taxon>Eukaryota</taxon>
        <taxon>Rhodophyta</taxon>
        <taxon>Bangiophyceae</taxon>
        <taxon>Porphyridiales</taxon>
        <taxon>Porphyridiaceae</taxon>
        <taxon>Erythrolobus</taxon>
    </lineage>
</organism>
<dbReference type="SUPFAM" id="SSF49562">
    <property type="entry name" value="C2 domain (Calcium/lipid-binding domain, CaLB)"/>
    <property type="match status" value="1"/>
</dbReference>
<dbReference type="InterPro" id="IPR035892">
    <property type="entry name" value="C2_domain_sf"/>
</dbReference>
<dbReference type="PANTHER" id="PTHR10857:SF106">
    <property type="entry name" value="C2 DOMAIN-CONTAINING PROTEIN"/>
    <property type="match status" value="1"/>
</dbReference>
<dbReference type="GO" id="GO:0005886">
    <property type="term" value="C:plasma membrane"/>
    <property type="evidence" value="ECO:0007669"/>
    <property type="project" value="TreeGrafter"/>
</dbReference>
<dbReference type="SMART" id="SM00239">
    <property type="entry name" value="C2"/>
    <property type="match status" value="1"/>
</dbReference>
<reference evidence="2" key="1">
    <citation type="submission" date="2021-01" db="EMBL/GenBank/DDBJ databases">
        <authorList>
            <person name="Corre E."/>
            <person name="Pelletier E."/>
            <person name="Niang G."/>
            <person name="Scheremetjew M."/>
            <person name="Finn R."/>
            <person name="Kale V."/>
            <person name="Holt S."/>
            <person name="Cochrane G."/>
            <person name="Meng A."/>
            <person name="Brown T."/>
            <person name="Cohen L."/>
        </authorList>
    </citation>
    <scope>NUCLEOTIDE SEQUENCE</scope>
    <source>
        <strain evidence="2">CCMP3276</strain>
    </source>
</reference>
<proteinExistence type="predicted"/>
<dbReference type="Pfam" id="PF00168">
    <property type="entry name" value="C2"/>
    <property type="match status" value="1"/>
</dbReference>
<sequence>MMLVAEGRREGSSTRSSTGVRLFECARTDGVVQLSFAAHNLPNSDALSLSDPFCVIYKVSNGTEPVEVCRTETVWNDLNPRWVTSLDVGTGGVESENALLRLEVYDRDAKSELLGKQDFLGGVTFRLKEVLASPLLRMRFKLVQPDAKKENKAWVSVMATKLNYPDDARMAKITTRVAVVRKKTTSSFLLPGGLSKLSGSAPIFFVLYTDRVPPEQGGAGVKEEAEVYKWVPVHRSEVLSSHDTALVNGKYVRFGSARMNMQALNNSDIGKKVKLEVMVFDRQGGHECVGVAAFDVKTAMDNTPVSRIELVAPAPENAPGVTSRGIASGDRQKSVSRMRRHSGGTVLTAKTEKVGQVKVAYDGAKDGVFSLQLQVDFDSDVARI</sequence>
<dbReference type="GO" id="GO:0071277">
    <property type="term" value="P:cellular response to calcium ion"/>
    <property type="evidence" value="ECO:0007669"/>
    <property type="project" value="TreeGrafter"/>
</dbReference>
<name>A0A7S0T480_9RHOD</name>
<feature type="domain" description="C2" evidence="1">
    <location>
        <begin position="9"/>
        <end position="140"/>
    </location>
</feature>